<organism evidence="3 4">
    <name type="scientific">Halovivax ruber (strain DSM 18193 / JCM 13892 / XH-70)</name>
    <dbReference type="NCBI Taxonomy" id="797302"/>
    <lineage>
        <taxon>Archaea</taxon>
        <taxon>Methanobacteriati</taxon>
        <taxon>Methanobacteriota</taxon>
        <taxon>Stenosarchaea group</taxon>
        <taxon>Halobacteria</taxon>
        <taxon>Halobacteriales</taxon>
        <taxon>Natrialbaceae</taxon>
        <taxon>Halovivax</taxon>
    </lineage>
</organism>
<dbReference type="KEGG" id="hru:Halru_2966"/>
<dbReference type="Proteomes" id="UP000010846">
    <property type="component" value="Chromosome"/>
</dbReference>
<dbReference type="AlphaFoldDB" id="L0IDA0"/>
<evidence type="ECO:0000256" key="1">
    <source>
        <dbReference type="ARBA" id="ARBA00008791"/>
    </source>
</evidence>
<evidence type="ECO:0000313" key="4">
    <source>
        <dbReference type="Proteomes" id="UP000010846"/>
    </source>
</evidence>
<dbReference type="HOGENOM" id="CLU_049301_11_4_2"/>
<gene>
    <name evidence="3" type="ordered locus">Halru_2966</name>
</gene>
<dbReference type="RefSeq" id="WP_015302121.1">
    <property type="nucleotide sequence ID" value="NC_019964.1"/>
</dbReference>
<sequence>MGTTVLVPVDGSSQSDDALAEAFELFPDARVVVLHVVQVTRIPSDPEVSPYELARAEGEAILEEARELAAANGRAVETELVEGNAPRTIVEAIDDHDADHVVMGSTGRSGLSRVVLGSVAEAVTRRSPVSVTIVR</sequence>
<evidence type="ECO:0000259" key="2">
    <source>
        <dbReference type="Pfam" id="PF00582"/>
    </source>
</evidence>
<dbReference type="GeneID" id="14378038"/>
<dbReference type="Pfam" id="PF00582">
    <property type="entry name" value="Usp"/>
    <property type="match status" value="1"/>
</dbReference>
<name>L0IDA0_HALRX</name>
<dbReference type="eggNOG" id="arCOG02053">
    <property type="taxonomic scope" value="Archaea"/>
</dbReference>
<dbReference type="Gene3D" id="3.40.50.620">
    <property type="entry name" value="HUPs"/>
    <property type="match status" value="1"/>
</dbReference>
<keyword evidence="4" id="KW-1185">Reference proteome</keyword>
<dbReference type="InterPro" id="IPR006016">
    <property type="entry name" value="UspA"/>
</dbReference>
<dbReference type="OrthoDB" id="105697at2157"/>
<dbReference type="PANTHER" id="PTHR46268">
    <property type="entry name" value="STRESS RESPONSE PROTEIN NHAX"/>
    <property type="match status" value="1"/>
</dbReference>
<dbReference type="STRING" id="797302.Halru_2966"/>
<dbReference type="PRINTS" id="PR01438">
    <property type="entry name" value="UNVRSLSTRESS"/>
</dbReference>
<protein>
    <submittedName>
        <fullName evidence="3">Universal stress protein UspA-like protein</fullName>
    </submittedName>
</protein>
<dbReference type="InterPro" id="IPR014729">
    <property type="entry name" value="Rossmann-like_a/b/a_fold"/>
</dbReference>
<feature type="domain" description="UspA" evidence="2">
    <location>
        <begin position="3"/>
        <end position="135"/>
    </location>
</feature>
<dbReference type="SUPFAM" id="SSF52402">
    <property type="entry name" value="Adenine nucleotide alpha hydrolases-like"/>
    <property type="match status" value="1"/>
</dbReference>
<accession>L0IDA0</accession>
<comment type="similarity">
    <text evidence="1">Belongs to the universal stress protein A family.</text>
</comment>
<reference evidence="3" key="1">
    <citation type="submission" date="2011-09" db="EMBL/GenBank/DDBJ databases">
        <title>Complete sequence of Halovivax ruber XH-70.</title>
        <authorList>
            <consortium name="US DOE Joint Genome Institute"/>
            <person name="Lucas S."/>
            <person name="Han J."/>
            <person name="Lapidus A."/>
            <person name="Cheng J.-F."/>
            <person name="Goodwin L."/>
            <person name="Pitluck S."/>
            <person name="Peters L."/>
            <person name="Mikhailova N."/>
            <person name="Davenport K."/>
            <person name="Detter J.C."/>
            <person name="Han C."/>
            <person name="Tapia R."/>
            <person name="Land M."/>
            <person name="Hauser L."/>
            <person name="Kyrpides N."/>
            <person name="Ivanova N."/>
            <person name="Pagani I."/>
            <person name="Sproer C."/>
            <person name="Anderson I."/>
            <person name="Woyke T."/>
        </authorList>
    </citation>
    <scope>NUCLEOTIDE SEQUENCE</scope>
    <source>
        <strain evidence="3">XH-70</strain>
    </source>
</reference>
<proteinExistence type="inferred from homology"/>
<dbReference type="InterPro" id="IPR006015">
    <property type="entry name" value="Universal_stress_UspA"/>
</dbReference>
<dbReference type="EMBL" id="CP003050">
    <property type="protein sequence ID" value="AGB17535.1"/>
    <property type="molecule type" value="Genomic_DNA"/>
</dbReference>
<dbReference type="CDD" id="cd00293">
    <property type="entry name" value="USP-like"/>
    <property type="match status" value="1"/>
</dbReference>
<dbReference type="PANTHER" id="PTHR46268:SF24">
    <property type="entry name" value="UNIVERSAL STRESS PROTEIN"/>
    <property type="match status" value="1"/>
</dbReference>
<evidence type="ECO:0000313" key="3">
    <source>
        <dbReference type="EMBL" id="AGB17535.1"/>
    </source>
</evidence>